<keyword evidence="2" id="KW-1133">Transmembrane helix</keyword>
<feature type="region of interest" description="Disordered" evidence="1">
    <location>
        <begin position="346"/>
        <end position="375"/>
    </location>
</feature>
<sequence length="457" mass="50167">NGLQIDFHRILQPGLSQTISQIQVDSSSTDTFQVMCRVNNVNDLFKISTLSVQFKANANAQVYTDLARLQNIDATDTVTYQKPVLASGAGSIWTVGGSFGSNSYGKDSTLGVSRAVSSITCSNTVEYRCHLLYSMPAPGYNYASGIISKELDVKVLPTTITRQVYNMSGLNSSFPIAISDKIEFFYVGQTVKMECSANIGSYNGTAQIRWLKSNIVPGSPLAPFYSPDAVLGDPQSTGNCVYQQTDSVTYNIMAQDASRTADNRLHFQCYVYIPDITEESGSESATTADPRRETSGDYTEQVTQVPTSTGTVTVELFGGVVGGVVALAVVVVAVVFISRRYWVPSRHTSDNTENTKTQSHPVFETQTAPPYDNLTSRERTDYTEIGMTADGPFGPNNETSSYERLHIKENAAYTGLESNNAQRYEKEIQPRQTYASPYDHVYTAPLEHHYTPLDAIK</sequence>
<feature type="region of interest" description="Disordered" evidence="1">
    <location>
        <begin position="280"/>
        <end position="304"/>
    </location>
</feature>
<reference evidence="3" key="1">
    <citation type="submission" date="2022-11" db="EMBL/GenBank/DDBJ databases">
        <title>Centuries of genome instability and evolution in soft-shell clam transmissible cancer (bioRxiv).</title>
        <authorList>
            <person name="Hart S.F.M."/>
            <person name="Yonemitsu M.A."/>
            <person name="Giersch R.M."/>
            <person name="Beal B.F."/>
            <person name="Arriagada G."/>
            <person name="Davis B.W."/>
            <person name="Ostrander E.A."/>
            <person name="Goff S.P."/>
            <person name="Metzger M.J."/>
        </authorList>
    </citation>
    <scope>NUCLEOTIDE SEQUENCE</scope>
    <source>
        <strain evidence="3">MELC-2E11</strain>
        <tissue evidence="3">Siphon/mantle</tissue>
    </source>
</reference>
<protein>
    <recommendedName>
        <fullName evidence="5">Ig-like domain-containing protein</fullName>
    </recommendedName>
</protein>
<accession>A0ABY7EAF2</accession>
<dbReference type="EMBL" id="CP111016">
    <property type="protein sequence ID" value="WAR05901.1"/>
    <property type="molecule type" value="Genomic_DNA"/>
</dbReference>
<feature type="transmembrane region" description="Helical" evidence="2">
    <location>
        <begin position="316"/>
        <end position="337"/>
    </location>
</feature>
<proteinExistence type="predicted"/>
<evidence type="ECO:0000313" key="3">
    <source>
        <dbReference type="EMBL" id="WAR05901.1"/>
    </source>
</evidence>
<feature type="compositionally biased region" description="Polar residues" evidence="1">
    <location>
        <begin position="351"/>
        <end position="368"/>
    </location>
</feature>
<organism evidence="3 4">
    <name type="scientific">Mya arenaria</name>
    <name type="common">Soft-shell clam</name>
    <dbReference type="NCBI Taxonomy" id="6604"/>
    <lineage>
        <taxon>Eukaryota</taxon>
        <taxon>Metazoa</taxon>
        <taxon>Spiralia</taxon>
        <taxon>Lophotrochozoa</taxon>
        <taxon>Mollusca</taxon>
        <taxon>Bivalvia</taxon>
        <taxon>Autobranchia</taxon>
        <taxon>Heteroconchia</taxon>
        <taxon>Euheterodonta</taxon>
        <taxon>Imparidentia</taxon>
        <taxon>Neoheterodontei</taxon>
        <taxon>Myida</taxon>
        <taxon>Myoidea</taxon>
        <taxon>Myidae</taxon>
        <taxon>Mya</taxon>
    </lineage>
</organism>
<dbReference type="Proteomes" id="UP001164746">
    <property type="component" value="Chromosome 5"/>
</dbReference>
<evidence type="ECO:0008006" key="5">
    <source>
        <dbReference type="Google" id="ProtNLM"/>
    </source>
</evidence>
<gene>
    <name evidence="3" type="ORF">MAR_021270</name>
</gene>
<keyword evidence="4" id="KW-1185">Reference proteome</keyword>
<evidence type="ECO:0000256" key="1">
    <source>
        <dbReference type="SAM" id="MobiDB-lite"/>
    </source>
</evidence>
<evidence type="ECO:0000256" key="2">
    <source>
        <dbReference type="SAM" id="Phobius"/>
    </source>
</evidence>
<feature type="non-terminal residue" evidence="3">
    <location>
        <position position="457"/>
    </location>
</feature>
<evidence type="ECO:0000313" key="4">
    <source>
        <dbReference type="Proteomes" id="UP001164746"/>
    </source>
</evidence>
<keyword evidence="2" id="KW-0812">Transmembrane</keyword>
<name>A0ABY7EAF2_MYAAR</name>
<keyword evidence="2" id="KW-0472">Membrane</keyword>